<dbReference type="RefSeq" id="WP_186951468.1">
    <property type="nucleotide sequence ID" value="NZ_JACOFX010000001.1"/>
</dbReference>
<name>A0ABR6Z373_9BURK</name>
<dbReference type="Proteomes" id="UP000646911">
    <property type="component" value="Unassembled WGS sequence"/>
</dbReference>
<proteinExistence type="predicted"/>
<sequence length="87" mass="9614">MQNIDQIRNDLQFTIGRVNGIHMLLLTIARALPHDVAAACVNELTLSVERAEADLLALPIADIAIQENIRVVREGIFVLSKAAQEIR</sequence>
<organism evidence="1 2">
    <name type="scientific">Undibacterium umbellatum</name>
    <dbReference type="NCBI Taxonomy" id="2762300"/>
    <lineage>
        <taxon>Bacteria</taxon>
        <taxon>Pseudomonadati</taxon>
        <taxon>Pseudomonadota</taxon>
        <taxon>Betaproteobacteria</taxon>
        <taxon>Burkholderiales</taxon>
        <taxon>Oxalobacteraceae</taxon>
        <taxon>Undibacterium</taxon>
    </lineage>
</organism>
<keyword evidence="2" id="KW-1185">Reference proteome</keyword>
<accession>A0ABR6Z373</accession>
<protein>
    <submittedName>
        <fullName evidence="1">Uncharacterized protein</fullName>
    </submittedName>
</protein>
<evidence type="ECO:0000313" key="1">
    <source>
        <dbReference type="EMBL" id="MBC3906231.1"/>
    </source>
</evidence>
<gene>
    <name evidence="1" type="ORF">H8L47_01485</name>
</gene>
<evidence type="ECO:0000313" key="2">
    <source>
        <dbReference type="Proteomes" id="UP000646911"/>
    </source>
</evidence>
<comment type="caution">
    <text evidence="1">The sequence shown here is derived from an EMBL/GenBank/DDBJ whole genome shotgun (WGS) entry which is preliminary data.</text>
</comment>
<dbReference type="EMBL" id="JACOFX010000001">
    <property type="protein sequence ID" value="MBC3906231.1"/>
    <property type="molecule type" value="Genomic_DNA"/>
</dbReference>
<reference evidence="1 2" key="1">
    <citation type="submission" date="2020-08" db="EMBL/GenBank/DDBJ databases">
        <title>Novel species isolated from subtropical streams in China.</title>
        <authorList>
            <person name="Lu H."/>
        </authorList>
    </citation>
    <scope>NUCLEOTIDE SEQUENCE [LARGE SCALE GENOMIC DNA]</scope>
    <source>
        <strain evidence="1 2">NL8W</strain>
    </source>
</reference>